<evidence type="ECO:0000313" key="8">
    <source>
        <dbReference type="EMBL" id="PCC82268.1"/>
    </source>
</evidence>
<feature type="transmembrane region" description="Helical" evidence="6">
    <location>
        <begin position="88"/>
        <end position="116"/>
    </location>
</feature>
<comment type="subcellular location">
    <subcellularLocation>
        <location evidence="1">Cell membrane</location>
        <topology evidence="1">Multi-pass membrane protein</topology>
    </subcellularLocation>
</comment>
<evidence type="ECO:0000313" key="9">
    <source>
        <dbReference type="Proteomes" id="UP000218690"/>
    </source>
</evidence>
<dbReference type="AlphaFoldDB" id="A0A2A4AJJ9"/>
<feature type="domain" description="ABC3 transporter permease C-terminal" evidence="7">
    <location>
        <begin position="50"/>
        <end position="166"/>
    </location>
</feature>
<evidence type="ECO:0000259" key="7">
    <source>
        <dbReference type="Pfam" id="PF02687"/>
    </source>
</evidence>
<gene>
    <name evidence="8" type="ORF">COM45_09640</name>
</gene>
<dbReference type="GO" id="GO:0005886">
    <property type="term" value="C:plasma membrane"/>
    <property type="evidence" value="ECO:0007669"/>
    <property type="project" value="UniProtKB-SubCell"/>
</dbReference>
<feature type="transmembrane region" description="Helical" evidence="6">
    <location>
        <begin position="278"/>
        <end position="297"/>
    </location>
</feature>
<evidence type="ECO:0000256" key="4">
    <source>
        <dbReference type="ARBA" id="ARBA00022989"/>
    </source>
</evidence>
<keyword evidence="5 6" id="KW-0472">Membrane</keyword>
<feature type="transmembrane region" description="Helical" evidence="6">
    <location>
        <begin position="199"/>
        <end position="218"/>
    </location>
</feature>
<feature type="transmembrane region" description="Helical" evidence="6">
    <location>
        <begin position="332"/>
        <end position="355"/>
    </location>
</feature>
<sequence>MSVWLKDLHSNWPSWLAVALTCFISGMGFSLAVALINATGDDTTSLGGTILGLAICSNILIIFSQMKLIIDEHIHIYRSWRMVGMPNWLIFVLVLGQIAAVSTCGAVPGAFCATFLTDFALDAFHRDNIRVDGISVTMGGVVLASAVCVLAAVLGGFLSLRRIYRSGMPRWTAAKCALALILGAGILFACTLIEDPIDAMSACLGLIPLFAFLVPWMLPLLMQWTRPLGIAGANVRVRSNFTAPHIMPWILFGGLIIAVGSGLRAMLSMEEEFTMSPWQVFVVVLGPTIAPSVMAAFTTSLLMRKRIAHDAGALTLAGAARNSIFRVQIGEAFALTATTTGLLSALTLFIVLLMNHGMTGEYALTGFWWQALLVQACVMFMGLSGFKCGLATNFRDAAARFRP</sequence>
<evidence type="ECO:0000256" key="6">
    <source>
        <dbReference type="SAM" id="Phobius"/>
    </source>
</evidence>
<feature type="transmembrane region" description="Helical" evidence="6">
    <location>
        <begin position="172"/>
        <end position="193"/>
    </location>
</feature>
<feature type="transmembrane region" description="Helical" evidence="6">
    <location>
        <begin position="48"/>
        <end position="68"/>
    </location>
</feature>
<dbReference type="Proteomes" id="UP000218690">
    <property type="component" value="Unassembled WGS sequence"/>
</dbReference>
<keyword evidence="3 6" id="KW-0812">Transmembrane</keyword>
<name>A0A2A4AJJ9_9CORY</name>
<evidence type="ECO:0000256" key="3">
    <source>
        <dbReference type="ARBA" id="ARBA00022692"/>
    </source>
</evidence>
<evidence type="ECO:0000256" key="1">
    <source>
        <dbReference type="ARBA" id="ARBA00004651"/>
    </source>
</evidence>
<comment type="caution">
    <text evidence="8">The sequence shown here is derived from an EMBL/GenBank/DDBJ whole genome shotgun (WGS) entry which is preliminary data.</text>
</comment>
<evidence type="ECO:0000256" key="5">
    <source>
        <dbReference type="ARBA" id="ARBA00023136"/>
    </source>
</evidence>
<keyword evidence="4 6" id="KW-1133">Transmembrane helix</keyword>
<evidence type="ECO:0000256" key="2">
    <source>
        <dbReference type="ARBA" id="ARBA00022475"/>
    </source>
</evidence>
<proteinExistence type="predicted"/>
<feature type="transmembrane region" description="Helical" evidence="6">
    <location>
        <begin position="367"/>
        <end position="386"/>
    </location>
</feature>
<reference evidence="8 9" key="1">
    <citation type="submission" date="2017-09" db="EMBL/GenBank/DDBJ databases">
        <title>Draft Genome Sequence of Corynebacterium accolens AH4003.</title>
        <authorList>
            <person name="Chen Y."/>
            <person name="Oosthuysen W.F."/>
            <person name="Kelley S."/>
            <person name="Horswill A."/>
        </authorList>
    </citation>
    <scope>NUCLEOTIDE SEQUENCE [LARGE SCALE GENOMIC DNA]</scope>
    <source>
        <strain evidence="8 9">AH4003</strain>
    </source>
</reference>
<feature type="transmembrane region" description="Helical" evidence="6">
    <location>
        <begin position="246"/>
        <end position="266"/>
    </location>
</feature>
<accession>A0A2A4AJJ9</accession>
<feature type="transmembrane region" description="Helical" evidence="6">
    <location>
        <begin position="12"/>
        <end position="36"/>
    </location>
</feature>
<dbReference type="Pfam" id="PF02687">
    <property type="entry name" value="FtsX"/>
    <property type="match status" value="1"/>
</dbReference>
<feature type="transmembrane region" description="Helical" evidence="6">
    <location>
        <begin position="136"/>
        <end position="160"/>
    </location>
</feature>
<dbReference type="EMBL" id="NWBP01000032">
    <property type="protein sequence ID" value="PCC82268.1"/>
    <property type="molecule type" value="Genomic_DNA"/>
</dbReference>
<dbReference type="InterPro" id="IPR003838">
    <property type="entry name" value="ABC3_permease_C"/>
</dbReference>
<protein>
    <submittedName>
        <fullName evidence="8">Transglycosylase</fullName>
    </submittedName>
</protein>
<keyword evidence="2" id="KW-1003">Cell membrane</keyword>
<organism evidence="8 9">
    <name type="scientific">Corynebacterium accolens</name>
    <dbReference type="NCBI Taxonomy" id="38284"/>
    <lineage>
        <taxon>Bacteria</taxon>
        <taxon>Bacillati</taxon>
        <taxon>Actinomycetota</taxon>
        <taxon>Actinomycetes</taxon>
        <taxon>Mycobacteriales</taxon>
        <taxon>Corynebacteriaceae</taxon>
        <taxon>Corynebacterium</taxon>
    </lineage>
</organism>